<feature type="domain" description="C2" evidence="3">
    <location>
        <begin position="1"/>
        <end position="105"/>
    </location>
</feature>
<dbReference type="PANTHER" id="PTHR45911:SF4">
    <property type="entry name" value="MULTIPLE C2 AND TRANSMEMBRANE DOMAIN-CONTAINING PROTEIN"/>
    <property type="match status" value="1"/>
</dbReference>
<name>A2F227_TRIV3</name>
<dbReference type="KEGG" id="tva:4758841"/>
<gene>
    <name evidence="4" type="ORF">TVAG_295600</name>
</gene>
<dbReference type="VEuPathDB" id="TrichDB:TVAGG3_0971520"/>
<accession>A2F227</accession>
<dbReference type="InterPro" id="IPR000008">
    <property type="entry name" value="C2_dom"/>
</dbReference>
<dbReference type="SMR" id="A2F227"/>
<dbReference type="VEuPathDB" id="TrichDB:TVAG_295600"/>
<dbReference type="OrthoDB" id="73919at2759"/>
<evidence type="ECO:0000259" key="3">
    <source>
        <dbReference type="PROSITE" id="PS50004"/>
    </source>
</evidence>
<dbReference type="Pfam" id="PF00168">
    <property type="entry name" value="C2"/>
    <property type="match status" value="1"/>
</dbReference>
<dbReference type="Gene3D" id="2.60.40.150">
    <property type="entry name" value="C2 domain"/>
    <property type="match status" value="1"/>
</dbReference>
<dbReference type="Proteomes" id="UP000001542">
    <property type="component" value="Unassembled WGS sequence"/>
</dbReference>
<evidence type="ECO:0000313" key="5">
    <source>
        <dbReference type="Proteomes" id="UP000001542"/>
    </source>
</evidence>
<proteinExistence type="predicted"/>
<keyword evidence="5" id="KW-1185">Reference proteome</keyword>
<dbReference type="InterPro" id="IPR035892">
    <property type="entry name" value="C2_domain_sf"/>
</dbReference>
<dbReference type="PROSITE" id="PS50004">
    <property type="entry name" value="C2"/>
    <property type="match status" value="1"/>
</dbReference>
<evidence type="ECO:0000313" key="4">
    <source>
        <dbReference type="EMBL" id="EAY01026.1"/>
    </source>
</evidence>
<dbReference type="SUPFAM" id="SSF49562">
    <property type="entry name" value="C2 domain (Calcium/lipid-binding domain, CaLB)"/>
    <property type="match status" value="1"/>
</dbReference>
<organism evidence="4 5">
    <name type="scientific">Trichomonas vaginalis (strain ATCC PRA-98 / G3)</name>
    <dbReference type="NCBI Taxonomy" id="412133"/>
    <lineage>
        <taxon>Eukaryota</taxon>
        <taxon>Metamonada</taxon>
        <taxon>Parabasalia</taxon>
        <taxon>Trichomonadida</taxon>
        <taxon>Trichomonadidae</taxon>
        <taxon>Trichomonas</taxon>
    </lineage>
</organism>
<dbReference type="SMART" id="SM00239">
    <property type="entry name" value="C2"/>
    <property type="match status" value="1"/>
</dbReference>
<sequence>MFHFRIISCKDLPIKDADGKIDSYVILETKGKDNKPRKRGKTKVVPNNLNPVYPEEIFDVPADDCYTVKFTVMDEDVFKDDTACWIKIKVSSLISRLGDKLTKEMLVKNPENHPGVHSMITFIVTLDGELASDHPGKAYLPRAKPALEMPHTRRAEIILIGTMPDQNLYDFDILVVQP</sequence>
<reference evidence="4" key="2">
    <citation type="journal article" date="2007" name="Science">
        <title>Draft genome sequence of the sexually transmitted pathogen Trichomonas vaginalis.</title>
        <authorList>
            <person name="Carlton J.M."/>
            <person name="Hirt R.P."/>
            <person name="Silva J.C."/>
            <person name="Delcher A.L."/>
            <person name="Schatz M."/>
            <person name="Zhao Q."/>
            <person name="Wortman J.R."/>
            <person name="Bidwell S.L."/>
            <person name="Alsmark U.C.M."/>
            <person name="Besteiro S."/>
            <person name="Sicheritz-Ponten T."/>
            <person name="Noel C.J."/>
            <person name="Dacks J.B."/>
            <person name="Foster P.G."/>
            <person name="Simillion C."/>
            <person name="Van de Peer Y."/>
            <person name="Miranda-Saavedra D."/>
            <person name="Barton G.J."/>
            <person name="Westrop G.D."/>
            <person name="Mueller S."/>
            <person name="Dessi D."/>
            <person name="Fiori P.L."/>
            <person name="Ren Q."/>
            <person name="Paulsen I."/>
            <person name="Zhang H."/>
            <person name="Bastida-Corcuera F.D."/>
            <person name="Simoes-Barbosa A."/>
            <person name="Brown M.T."/>
            <person name="Hayes R.D."/>
            <person name="Mukherjee M."/>
            <person name="Okumura C.Y."/>
            <person name="Schneider R."/>
            <person name="Smith A.J."/>
            <person name="Vanacova S."/>
            <person name="Villalvazo M."/>
            <person name="Haas B.J."/>
            <person name="Pertea M."/>
            <person name="Feldblyum T.V."/>
            <person name="Utterback T.R."/>
            <person name="Shu C.L."/>
            <person name="Osoegawa K."/>
            <person name="de Jong P.J."/>
            <person name="Hrdy I."/>
            <person name="Horvathova L."/>
            <person name="Zubacova Z."/>
            <person name="Dolezal P."/>
            <person name="Malik S.B."/>
            <person name="Logsdon J.M. Jr."/>
            <person name="Henze K."/>
            <person name="Gupta A."/>
            <person name="Wang C.C."/>
            <person name="Dunne R.L."/>
            <person name="Upcroft J.A."/>
            <person name="Upcroft P."/>
            <person name="White O."/>
            <person name="Salzberg S.L."/>
            <person name="Tang P."/>
            <person name="Chiu C.-H."/>
            <person name="Lee Y.-S."/>
            <person name="Embley T.M."/>
            <person name="Coombs G.H."/>
            <person name="Mottram J.C."/>
            <person name="Tachezy J."/>
            <person name="Fraser-Liggett C.M."/>
            <person name="Johnson P.J."/>
        </authorList>
    </citation>
    <scope>NUCLEOTIDE SEQUENCE [LARGE SCALE GENOMIC DNA]</scope>
    <source>
        <strain evidence="4">G3</strain>
    </source>
</reference>
<dbReference type="CDD" id="cd00030">
    <property type="entry name" value="C2"/>
    <property type="match status" value="1"/>
</dbReference>
<dbReference type="AlphaFoldDB" id="A2F227"/>
<dbReference type="RefSeq" id="XP_001313912.1">
    <property type="nucleotide sequence ID" value="XM_001313909.1"/>
</dbReference>
<evidence type="ECO:0000256" key="1">
    <source>
        <dbReference type="ARBA" id="ARBA00022723"/>
    </source>
</evidence>
<keyword evidence="2" id="KW-0106">Calcium</keyword>
<protein>
    <submittedName>
        <fullName evidence="4">C2 domain containing protein</fullName>
    </submittedName>
</protein>
<dbReference type="GO" id="GO:0046872">
    <property type="term" value="F:metal ion binding"/>
    <property type="evidence" value="ECO:0007669"/>
    <property type="project" value="UniProtKB-KW"/>
</dbReference>
<keyword evidence="1" id="KW-0479">Metal-binding</keyword>
<dbReference type="PANTHER" id="PTHR45911">
    <property type="entry name" value="C2 DOMAIN-CONTAINING PROTEIN"/>
    <property type="match status" value="1"/>
</dbReference>
<reference evidence="4" key="1">
    <citation type="submission" date="2006-10" db="EMBL/GenBank/DDBJ databases">
        <authorList>
            <person name="Amadeo P."/>
            <person name="Zhao Q."/>
            <person name="Wortman J."/>
            <person name="Fraser-Liggett C."/>
            <person name="Carlton J."/>
        </authorList>
    </citation>
    <scope>NUCLEOTIDE SEQUENCE</scope>
    <source>
        <strain evidence="4">G3</strain>
    </source>
</reference>
<dbReference type="InParanoid" id="A2F227"/>
<evidence type="ECO:0000256" key="2">
    <source>
        <dbReference type="ARBA" id="ARBA00022837"/>
    </source>
</evidence>
<dbReference type="EMBL" id="DS113581">
    <property type="protein sequence ID" value="EAY01026.1"/>
    <property type="molecule type" value="Genomic_DNA"/>
</dbReference>